<feature type="region of interest" description="Disordered" evidence="1">
    <location>
        <begin position="22"/>
        <end position="162"/>
    </location>
</feature>
<evidence type="ECO:0000256" key="1">
    <source>
        <dbReference type="SAM" id="MobiDB-lite"/>
    </source>
</evidence>
<accession>A0A316ZD33</accession>
<dbReference type="Proteomes" id="UP000245946">
    <property type="component" value="Unassembled WGS sequence"/>
</dbReference>
<evidence type="ECO:0000313" key="3">
    <source>
        <dbReference type="EMBL" id="PWN98163.1"/>
    </source>
</evidence>
<sequence length="347" mass="37514">MSKSDSEEEDFMSDAFLASAVAAGAAASTSTAPQSRKRSPPRREPAPRTLSKRELAEQERERRLEGLERNLMASYDDGRGESKAQAMMRKMGYVPGAALGSAAASGSGSGVPPRRSRSPDLSEDESSSAGETSSSRRRSRSPPARGVVQPIRPDERFGSSRMGIGSAAVSRAISAAAASSAAKAGEAKTEQQRLDEFRAQRRGVHEERKIEGQLASARTTSESLDRKAGAEYSPLWLSAHWFAPGRVPPAEAEELINMALGPDNDELVPNAVLAPIRTEEEAEKDRVSQERRDEARRWISLPAAARLAITLDHLRSVHHYCLFCGCAYADADELAQQCPGTDEEAHD</sequence>
<dbReference type="OrthoDB" id="786951at2759"/>
<feature type="compositionally biased region" description="Low complexity" evidence="1">
    <location>
        <begin position="95"/>
        <end position="113"/>
    </location>
</feature>
<name>A0A316ZD33_9BASI</name>
<feature type="compositionally biased region" description="Low complexity" evidence="1">
    <location>
        <begin position="22"/>
        <end position="34"/>
    </location>
</feature>
<proteinExistence type="predicted"/>
<dbReference type="SMART" id="SM01173">
    <property type="entry name" value="DUF4187"/>
    <property type="match status" value="1"/>
</dbReference>
<dbReference type="RefSeq" id="XP_025598442.1">
    <property type="nucleotide sequence ID" value="XM_025744127.1"/>
</dbReference>
<reference evidence="3 4" key="1">
    <citation type="journal article" date="2018" name="Mol. Biol. Evol.">
        <title>Broad Genomic Sampling Reveals a Smut Pathogenic Ancestry of the Fungal Clade Ustilaginomycotina.</title>
        <authorList>
            <person name="Kijpornyongpan T."/>
            <person name="Mondo S.J."/>
            <person name="Barry K."/>
            <person name="Sandor L."/>
            <person name="Lee J."/>
            <person name="Lipzen A."/>
            <person name="Pangilinan J."/>
            <person name="LaButti K."/>
            <person name="Hainaut M."/>
            <person name="Henrissat B."/>
            <person name="Grigoriev I.V."/>
            <person name="Spatafora J.W."/>
            <person name="Aime M.C."/>
        </authorList>
    </citation>
    <scope>NUCLEOTIDE SEQUENCE [LARGE SCALE GENOMIC DNA]</scope>
    <source>
        <strain evidence="3 4">MCA 4186</strain>
    </source>
</reference>
<feature type="region of interest" description="Disordered" evidence="1">
    <location>
        <begin position="198"/>
        <end position="222"/>
    </location>
</feature>
<dbReference type="InterPro" id="IPR025239">
    <property type="entry name" value="DUF4187"/>
</dbReference>
<organism evidence="3 4">
    <name type="scientific">Tilletiopsis washingtonensis</name>
    <dbReference type="NCBI Taxonomy" id="58919"/>
    <lineage>
        <taxon>Eukaryota</taxon>
        <taxon>Fungi</taxon>
        <taxon>Dikarya</taxon>
        <taxon>Basidiomycota</taxon>
        <taxon>Ustilaginomycotina</taxon>
        <taxon>Exobasidiomycetes</taxon>
        <taxon>Entylomatales</taxon>
        <taxon>Entylomatales incertae sedis</taxon>
        <taxon>Tilletiopsis</taxon>
    </lineage>
</organism>
<protein>
    <recommendedName>
        <fullName evidence="2">DUF4187 domain-containing protein</fullName>
    </recommendedName>
</protein>
<evidence type="ECO:0000259" key="2">
    <source>
        <dbReference type="SMART" id="SM01173"/>
    </source>
</evidence>
<dbReference type="PANTHER" id="PTHR21032:SF0">
    <property type="entry name" value="G PATCH DOMAIN-CONTAINING PROTEIN 11"/>
    <property type="match status" value="1"/>
</dbReference>
<dbReference type="EMBL" id="KZ819292">
    <property type="protein sequence ID" value="PWN98163.1"/>
    <property type="molecule type" value="Genomic_DNA"/>
</dbReference>
<dbReference type="Pfam" id="PF13821">
    <property type="entry name" value="DUF4187"/>
    <property type="match status" value="1"/>
</dbReference>
<dbReference type="PANTHER" id="PTHR21032">
    <property type="entry name" value="G PATCH DOMAIN-CONTAINING PROTEIN 11"/>
    <property type="match status" value="1"/>
</dbReference>
<gene>
    <name evidence="3" type="ORF">FA09DRAFT_338593</name>
</gene>
<feature type="domain" description="DUF4187" evidence="2">
    <location>
        <begin position="278"/>
        <end position="346"/>
    </location>
</feature>
<dbReference type="GO" id="GO:0000776">
    <property type="term" value="C:kinetochore"/>
    <property type="evidence" value="ECO:0007669"/>
    <property type="project" value="TreeGrafter"/>
</dbReference>
<dbReference type="AlphaFoldDB" id="A0A316ZD33"/>
<feature type="compositionally biased region" description="Basic and acidic residues" evidence="1">
    <location>
        <begin position="41"/>
        <end position="68"/>
    </location>
</feature>
<feature type="compositionally biased region" description="Basic and acidic residues" evidence="1">
    <location>
        <begin position="198"/>
        <end position="211"/>
    </location>
</feature>
<keyword evidence="4" id="KW-1185">Reference proteome</keyword>
<evidence type="ECO:0000313" key="4">
    <source>
        <dbReference type="Proteomes" id="UP000245946"/>
    </source>
</evidence>
<dbReference type="InterPro" id="IPR039249">
    <property type="entry name" value="GPATCH11"/>
</dbReference>
<dbReference type="STRING" id="58919.A0A316ZD33"/>
<dbReference type="GeneID" id="37271671"/>